<gene>
    <name evidence="2" type="ORF">BWR18_10650</name>
</gene>
<dbReference type="Proteomes" id="UP000186336">
    <property type="component" value="Chromosome"/>
</dbReference>
<dbReference type="OrthoDB" id="7819234at2"/>
<feature type="signal peptide" evidence="1">
    <location>
        <begin position="1"/>
        <end position="18"/>
    </location>
</feature>
<dbReference type="KEGG" id="tom:BWR18_10650"/>
<protein>
    <recommendedName>
        <fullName evidence="4">Tetratricopeptide repeat protein</fullName>
    </recommendedName>
</protein>
<evidence type="ECO:0000256" key="1">
    <source>
        <dbReference type="SAM" id="SignalP"/>
    </source>
</evidence>
<name>A0A1P8N0N7_9RHOB</name>
<sequence>MRHSVILAVSLAGMTALAACGEKNADETVERAFQDVNVVDESNLSDVMLTVADPNEAVAYFNRTVKENPDRIDAHRGLATSLVRAKRYTEATSAYAKLVEMNGVTNDDRVDYADALLRAGDWARAEEELDKVPPTVETFKRYRLEALIADSNQEWKKADSFYETAVGLTTRPSGVLNNWGYSKLTRGDFKESERLFTDAIRQDPSLFTAKNNLILARGAQGNYALPVIPMDQTERAQLLHTLGLAAVKQGDLQTGKGLLRDAIETHPQHFEAAVRSLRALENNVSNG</sequence>
<dbReference type="RefSeq" id="WP_076630252.1">
    <property type="nucleotide sequence ID" value="NZ_CP019312.1"/>
</dbReference>
<evidence type="ECO:0000313" key="2">
    <source>
        <dbReference type="EMBL" id="APX13822.1"/>
    </source>
</evidence>
<dbReference type="PROSITE" id="PS51257">
    <property type="entry name" value="PROKAR_LIPOPROTEIN"/>
    <property type="match status" value="1"/>
</dbReference>
<dbReference type="SMART" id="SM00028">
    <property type="entry name" value="TPR"/>
    <property type="match status" value="3"/>
</dbReference>
<dbReference type="Pfam" id="PF13432">
    <property type="entry name" value="TPR_16"/>
    <property type="match status" value="2"/>
</dbReference>
<proteinExistence type="predicted"/>
<organism evidence="2 3">
    <name type="scientific">Tateyamaria omphalii</name>
    <dbReference type="NCBI Taxonomy" id="299262"/>
    <lineage>
        <taxon>Bacteria</taxon>
        <taxon>Pseudomonadati</taxon>
        <taxon>Pseudomonadota</taxon>
        <taxon>Alphaproteobacteria</taxon>
        <taxon>Rhodobacterales</taxon>
        <taxon>Roseobacteraceae</taxon>
        <taxon>Tateyamaria</taxon>
    </lineage>
</organism>
<dbReference type="AlphaFoldDB" id="A0A1P8N0N7"/>
<reference evidence="2 3" key="1">
    <citation type="submission" date="2017-01" db="EMBL/GenBank/DDBJ databases">
        <title>Complete genome of Tateyamaria omphalii DOK1-4 isolated from seawater in Dokdo.</title>
        <authorList>
            <person name="Kim J.H."/>
            <person name="Chi W.-J."/>
        </authorList>
    </citation>
    <scope>NUCLEOTIDE SEQUENCE [LARGE SCALE GENOMIC DNA]</scope>
    <source>
        <strain evidence="2 3">DOK1-4</strain>
    </source>
</reference>
<keyword evidence="3" id="KW-1185">Reference proteome</keyword>
<dbReference type="Gene3D" id="1.25.40.10">
    <property type="entry name" value="Tetratricopeptide repeat domain"/>
    <property type="match status" value="1"/>
</dbReference>
<dbReference type="InterPro" id="IPR019734">
    <property type="entry name" value="TPR_rpt"/>
</dbReference>
<dbReference type="SUPFAM" id="SSF48452">
    <property type="entry name" value="TPR-like"/>
    <property type="match status" value="1"/>
</dbReference>
<dbReference type="InterPro" id="IPR011990">
    <property type="entry name" value="TPR-like_helical_dom_sf"/>
</dbReference>
<dbReference type="STRING" id="299262.BWR18_10650"/>
<accession>A0A1P8N0N7</accession>
<feature type="chain" id="PRO_5012704250" description="Tetratricopeptide repeat protein" evidence="1">
    <location>
        <begin position="19"/>
        <end position="287"/>
    </location>
</feature>
<evidence type="ECO:0000313" key="3">
    <source>
        <dbReference type="Proteomes" id="UP000186336"/>
    </source>
</evidence>
<keyword evidence="1" id="KW-0732">Signal</keyword>
<dbReference type="EMBL" id="CP019312">
    <property type="protein sequence ID" value="APX13822.1"/>
    <property type="molecule type" value="Genomic_DNA"/>
</dbReference>
<evidence type="ECO:0008006" key="4">
    <source>
        <dbReference type="Google" id="ProtNLM"/>
    </source>
</evidence>